<sequence>MWQERELTEKFVDIIAHASTQLPPDVVEALRQAREKEEAGSLAQKALDTILRNVELAGGAWQPICQDTGTPLVWIHHPVGVSTRMLTRAFTEAVKQATAKQLLRPNAVDPLTEKNTGNGAAPGIPTVHCEEWDEEDLEVHLILKGGGCENVGAQYSLPNSALGADRNLEGVRRCVLDAVHKAQGKGCAPGILGVCFGGDRGSGYVESKRQLLRRLDDRNPIPELDALEQRLLKEANELGIGPMGFGGKTTVLGVKIGYLGRLPASYFVSVSYMCWANRRAGARISPKGEITWLD</sequence>
<evidence type="ECO:0000256" key="5">
    <source>
        <dbReference type="ARBA" id="ARBA00023014"/>
    </source>
</evidence>
<keyword evidence="9" id="KW-1185">Reference proteome</keyword>
<evidence type="ECO:0000313" key="9">
    <source>
        <dbReference type="Proteomes" id="UP000027284"/>
    </source>
</evidence>
<organism evidence="8 9">
    <name type="scientific">Thermoanaerobaculum aquaticum</name>
    <dbReference type="NCBI Taxonomy" id="1312852"/>
    <lineage>
        <taxon>Bacteria</taxon>
        <taxon>Pseudomonadati</taxon>
        <taxon>Acidobacteriota</taxon>
        <taxon>Thermoanaerobaculia</taxon>
        <taxon>Thermoanaerobaculales</taxon>
        <taxon>Thermoanaerobaculaceae</taxon>
        <taxon>Thermoanaerobaculum</taxon>
    </lineage>
</organism>
<reference evidence="8 9" key="1">
    <citation type="submission" date="2014-04" db="EMBL/GenBank/DDBJ databases">
        <title>The Genome Sequence of Thermoanaerobaculum aquaticum MP-01, The First Cultivated Group 23 Acidobacterium.</title>
        <authorList>
            <person name="Stamps B.W."/>
            <person name="Losey N.A."/>
            <person name="Lawson P.A."/>
            <person name="Stevenson B.S."/>
        </authorList>
    </citation>
    <scope>NUCLEOTIDE SEQUENCE [LARGE SCALE GENOMIC DNA]</scope>
    <source>
        <strain evidence="8 9">MP-01</strain>
    </source>
</reference>
<dbReference type="Pfam" id="PF05681">
    <property type="entry name" value="Fumerase"/>
    <property type="match status" value="1"/>
</dbReference>
<evidence type="ECO:0000256" key="6">
    <source>
        <dbReference type="ARBA" id="ARBA00023239"/>
    </source>
</evidence>
<dbReference type="RefSeq" id="WP_038046848.1">
    <property type="nucleotide sequence ID" value="NZ_JMFG01000005.1"/>
</dbReference>
<evidence type="ECO:0000256" key="3">
    <source>
        <dbReference type="ARBA" id="ARBA00022723"/>
    </source>
</evidence>
<evidence type="ECO:0000259" key="7">
    <source>
        <dbReference type="Pfam" id="PF05681"/>
    </source>
</evidence>
<proteinExistence type="inferred from homology"/>
<dbReference type="GO" id="GO:0016829">
    <property type="term" value="F:lyase activity"/>
    <property type="evidence" value="ECO:0007669"/>
    <property type="project" value="UniProtKB-KW"/>
</dbReference>
<dbReference type="GO" id="GO:0046872">
    <property type="term" value="F:metal ion binding"/>
    <property type="evidence" value="ECO:0007669"/>
    <property type="project" value="UniProtKB-KW"/>
</dbReference>
<dbReference type="Proteomes" id="UP000027284">
    <property type="component" value="Unassembled WGS sequence"/>
</dbReference>
<accession>A0A062XZ15</accession>
<comment type="similarity">
    <text evidence="1">Belongs to the class-I fumarase family.</text>
</comment>
<evidence type="ECO:0000256" key="1">
    <source>
        <dbReference type="ARBA" id="ARBA00008876"/>
    </source>
</evidence>
<dbReference type="NCBIfam" id="TIGR00722">
    <property type="entry name" value="ttdA_fumA_fumB"/>
    <property type="match status" value="1"/>
</dbReference>
<evidence type="ECO:0000313" key="8">
    <source>
        <dbReference type="EMBL" id="KDA54689.1"/>
    </source>
</evidence>
<comment type="caution">
    <text evidence="8">The sequence shown here is derived from an EMBL/GenBank/DDBJ whole genome shotgun (WGS) entry which is preliminary data.</text>
</comment>
<keyword evidence="4" id="KW-0408">Iron</keyword>
<dbReference type="GO" id="GO:0051539">
    <property type="term" value="F:4 iron, 4 sulfur cluster binding"/>
    <property type="evidence" value="ECO:0007669"/>
    <property type="project" value="UniProtKB-KW"/>
</dbReference>
<keyword evidence="5" id="KW-0411">Iron-sulfur</keyword>
<feature type="domain" description="Fe-S hydro-lyase tartrate dehydratase alpha-type catalytic" evidence="7">
    <location>
        <begin position="9"/>
        <end position="282"/>
    </location>
</feature>
<keyword evidence="3" id="KW-0479">Metal-binding</keyword>
<dbReference type="AlphaFoldDB" id="A0A062XZ15"/>
<keyword evidence="6" id="KW-0456">Lyase</keyword>
<dbReference type="InterPro" id="IPR004646">
    <property type="entry name" value="Fe-S_hydro-lyase_TtdA-typ_cat"/>
</dbReference>
<protein>
    <submittedName>
        <fullName evidence="8">Fumarate hydratase</fullName>
    </submittedName>
</protein>
<dbReference type="PANTHER" id="PTHR43351:SF2">
    <property type="entry name" value="L(+)-TARTRATE DEHYDRATASE SUBUNIT BETA-RELATED"/>
    <property type="match status" value="1"/>
</dbReference>
<dbReference type="EMBL" id="JMFG01000005">
    <property type="protein sequence ID" value="KDA54689.1"/>
    <property type="molecule type" value="Genomic_DNA"/>
</dbReference>
<name>A0A062XZ15_9BACT</name>
<keyword evidence="2" id="KW-0004">4Fe-4S</keyword>
<dbReference type="STRING" id="1312852.EG19_09705"/>
<evidence type="ECO:0000256" key="2">
    <source>
        <dbReference type="ARBA" id="ARBA00022485"/>
    </source>
</evidence>
<dbReference type="PANTHER" id="PTHR43351">
    <property type="entry name" value="L(+)-TARTRATE DEHYDRATASE SUBUNIT BETA"/>
    <property type="match status" value="1"/>
</dbReference>
<evidence type="ECO:0000256" key="4">
    <source>
        <dbReference type="ARBA" id="ARBA00023004"/>
    </source>
</evidence>
<gene>
    <name evidence="8" type="ORF">EG19_09705</name>
</gene>